<organism evidence="2 3">
    <name type="scientific">Candidatus Endobugula sertula</name>
    <name type="common">Bugula neritina bacterial symbiont</name>
    <dbReference type="NCBI Taxonomy" id="62101"/>
    <lineage>
        <taxon>Bacteria</taxon>
        <taxon>Pseudomonadati</taxon>
        <taxon>Pseudomonadota</taxon>
        <taxon>Gammaproteobacteria</taxon>
        <taxon>Cellvibrionales</taxon>
        <taxon>Cellvibrionaceae</taxon>
        <taxon>Candidatus Endobugula</taxon>
    </lineage>
</organism>
<evidence type="ECO:0008006" key="4">
    <source>
        <dbReference type="Google" id="ProtNLM"/>
    </source>
</evidence>
<feature type="compositionally biased region" description="Polar residues" evidence="1">
    <location>
        <begin position="1"/>
        <end position="17"/>
    </location>
</feature>
<name>A0A1D2QTI4_9GAMM</name>
<evidence type="ECO:0000313" key="2">
    <source>
        <dbReference type="EMBL" id="ODS24850.1"/>
    </source>
</evidence>
<protein>
    <recommendedName>
        <fullName evidence="4">Tryptophan synthase subunit beta like protein</fullName>
    </recommendedName>
</protein>
<proteinExistence type="predicted"/>
<dbReference type="AlphaFoldDB" id="A0A1D2QTI4"/>
<comment type="caution">
    <text evidence="2">The sequence shown here is derived from an EMBL/GenBank/DDBJ whole genome shotgun (WGS) entry which is preliminary data.</text>
</comment>
<reference evidence="2 3" key="1">
    <citation type="journal article" date="2016" name="Appl. Environ. Microbiol.">
        <title>Lack of Overt Genome Reduction in the Bryostatin-Producing Bryozoan Symbiont "Candidatus Endobugula sertula".</title>
        <authorList>
            <person name="Miller I.J."/>
            <person name="Vanee N."/>
            <person name="Fong S.S."/>
            <person name="Lim-Fong G.E."/>
            <person name="Kwan J.C."/>
        </authorList>
    </citation>
    <scope>NUCLEOTIDE SEQUENCE [LARGE SCALE GENOMIC DNA]</scope>
    <source>
        <strain evidence="2">AB1-4</strain>
    </source>
</reference>
<evidence type="ECO:0000313" key="3">
    <source>
        <dbReference type="Proteomes" id="UP000242502"/>
    </source>
</evidence>
<accession>A0A1D2QTI4</accession>
<dbReference type="Proteomes" id="UP000242502">
    <property type="component" value="Unassembled WGS sequence"/>
</dbReference>
<gene>
    <name evidence="2" type="ORF">AB835_00865</name>
</gene>
<dbReference type="STRING" id="62101.AB835_00865"/>
<feature type="region of interest" description="Disordered" evidence="1">
    <location>
        <begin position="1"/>
        <end position="25"/>
    </location>
</feature>
<sequence length="112" mass="12989">MPYIQRNSDNKIISLKQTPDDEHEEYCSPTHIEIVEFLTGSSELNDAKETLSESDQDFTRVTEDLINLLIEKNIILFTELPTVVQQKMVARKKLRSNMHNSPYNFLDDSESL</sequence>
<dbReference type="EMBL" id="MDLC01000003">
    <property type="protein sequence ID" value="ODS24850.1"/>
    <property type="molecule type" value="Genomic_DNA"/>
</dbReference>
<evidence type="ECO:0000256" key="1">
    <source>
        <dbReference type="SAM" id="MobiDB-lite"/>
    </source>
</evidence>